<evidence type="ECO:0000313" key="3">
    <source>
        <dbReference type="Proteomes" id="UP000433483"/>
    </source>
</evidence>
<dbReference type="EMBL" id="QXGB01006630">
    <property type="protein sequence ID" value="KAE9160473.1"/>
    <property type="molecule type" value="Genomic_DNA"/>
</dbReference>
<proteinExistence type="predicted"/>
<accession>A0A6A3V443</accession>
<comment type="caution">
    <text evidence="2">The sequence shown here is derived from an EMBL/GenBank/DDBJ whole genome shotgun (WGS) entry which is preliminary data.</text>
</comment>
<feature type="transmembrane region" description="Helical" evidence="1">
    <location>
        <begin position="112"/>
        <end position="134"/>
    </location>
</feature>
<feature type="transmembrane region" description="Helical" evidence="1">
    <location>
        <begin position="140"/>
        <end position="159"/>
    </location>
</feature>
<gene>
    <name evidence="2" type="ORF">PF005_g31633</name>
</gene>
<protein>
    <submittedName>
        <fullName evidence="2">Uncharacterized protein</fullName>
    </submittedName>
</protein>
<reference evidence="2 3" key="1">
    <citation type="submission" date="2018-08" db="EMBL/GenBank/DDBJ databases">
        <title>Genomic investigation of the strawberry pathogen Phytophthora fragariae indicates pathogenicity is determined by transcriptional variation in three key races.</title>
        <authorList>
            <person name="Adams T.M."/>
            <person name="Armitage A.D."/>
            <person name="Sobczyk M.K."/>
            <person name="Bates H.J."/>
            <person name="Dunwell J.M."/>
            <person name="Nellist C.F."/>
            <person name="Harrison R.J."/>
        </authorList>
    </citation>
    <scope>NUCLEOTIDE SEQUENCE [LARGE SCALE GENOMIC DNA]</scope>
    <source>
        <strain evidence="2 3">NOV-27</strain>
    </source>
</reference>
<name>A0A6A3V443_9STRA</name>
<evidence type="ECO:0000256" key="1">
    <source>
        <dbReference type="SAM" id="Phobius"/>
    </source>
</evidence>
<dbReference type="AlphaFoldDB" id="A0A6A3V443"/>
<feature type="transmembrane region" description="Helical" evidence="1">
    <location>
        <begin position="171"/>
        <end position="192"/>
    </location>
</feature>
<keyword evidence="1" id="KW-0812">Transmembrane</keyword>
<dbReference type="Proteomes" id="UP000433483">
    <property type="component" value="Unassembled WGS sequence"/>
</dbReference>
<keyword evidence="1" id="KW-0472">Membrane</keyword>
<keyword evidence="1" id="KW-1133">Transmembrane helix</keyword>
<evidence type="ECO:0000313" key="2">
    <source>
        <dbReference type="EMBL" id="KAE9160473.1"/>
    </source>
</evidence>
<feature type="transmembrane region" description="Helical" evidence="1">
    <location>
        <begin position="84"/>
        <end position="105"/>
    </location>
</feature>
<sequence length="281" mass="31526">MGSLSRSFSQLWESTQVELRGKYSAERVLELTKYTNERSWWRVIAVLLVTPLPCLLVTVLVDIIPLAGPSQGLKVNNLHFVRTYYTFLVITFLAIQQFRMSVSLLPYPLWRAIGHTVIVSALSTGILYAFALAIGFPLPFSLLTTTPLWVVLISITMVFEWGGQVRKTPGAATMIVNAIKLWMCEVLLVFIYPPYFYVFTTLSERAQNGFRAAATSHQAVDAESVLTNNSSPNRRTTRSRDLQLRRLQRAVCSLLHAELALGLDYVGDYGCGYHNDDNIAA</sequence>
<organism evidence="2 3">
    <name type="scientific">Phytophthora fragariae</name>
    <dbReference type="NCBI Taxonomy" id="53985"/>
    <lineage>
        <taxon>Eukaryota</taxon>
        <taxon>Sar</taxon>
        <taxon>Stramenopiles</taxon>
        <taxon>Oomycota</taxon>
        <taxon>Peronosporomycetes</taxon>
        <taxon>Peronosporales</taxon>
        <taxon>Peronosporaceae</taxon>
        <taxon>Phytophthora</taxon>
    </lineage>
</organism>
<keyword evidence="3" id="KW-1185">Reference proteome</keyword>
<feature type="transmembrane region" description="Helical" evidence="1">
    <location>
        <begin position="43"/>
        <end position="64"/>
    </location>
</feature>